<dbReference type="EMBL" id="CP090174">
    <property type="protein sequence ID" value="UJO24445.1"/>
    <property type="molecule type" value="Genomic_DNA"/>
</dbReference>
<name>A0A9Q8UVZ4_PASFU</name>
<reference evidence="2" key="2">
    <citation type="journal article" date="2022" name="Microb. Genom.">
        <title>A chromosome-scale genome assembly of the tomato pathogen Cladosporium fulvum reveals a compartmentalized genome architecture and the presence of a dispensable chromosome.</title>
        <authorList>
            <person name="Zaccaron A.Z."/>
            <person name="Chen L.H."/>
            <person name="Samaras A."/>
            <person name="Stergiopoulos I."/>
        </authorList>
    </citation>
    <scope>NUCLEOTIDE SEQUENCE</scope>
    <source>
        <strain evidence="2">Race5_Kim</strain>
    </source>
</reference>
<dbReference type="PROSITE" id="PS50181">
    <property type="entry name" value="FBOX"/>
    <property type="match status" value="1"/>
</dbReference>
<sequence>MTAKPNTKLDAMPAEILGRIAHYLPKSDVKALRLSNRAIQEGTFNAFTDENFKEFDRPITIQDLRNSSEIFDCRSIANSVRILNLEFRTPREVDTQELCRLSTEVLAKLPNICGIKLSGGQSKAYHDKPSVEDQMENFLHALSQQNYTLTSIKIQTTTLNSSSIANLLKQHHSSLQSLDITMVMTCNIPWRDLLPALRDAPRLTDVHFNRLLDAPRYNLYVFWSQRRVVRAVRNPDRKIQVFSREDPKKCTTVAAVEYYITERVDARLEGKKAIAPGIEALCEYRLVDIDG</sequence>
<keyword evidence="3" id="KW-1185">Reference proteome</keyword>
<dbReference type="InterPro" id="IPR001810">
    <property type="entry name" value="F-box_dom"/>
</dbReference>
<evidence type="ECO:0000313" key="2">
    <source>
        <dbReference type="EMBL" id="UJO24445.1"/>
    </source>
</evidence>
<gene>
    <name evidence="2" type="ORF">CLAFUR5_13434</name>
</gene>
<organism evidence="2 3">
    <name type="scientific">Passalora fulva</name>
    <name type="common">Tomato leaf mold</name>
    <name type="synonym">Cladosporium fulvum</name>
    <dbReference type="NCBI Taxonomy" id="5499"/>
    <lineage>
        <taxon>Eukaryota</taxon>
        <taxon>Fungi</taxon>
        <taxon>Dikarya</taxon>
        <taxon>Ascomycota</taxon>
        <taxon>Pezizomycotina</taxon>
        <taxon>Dothideomycetes</taxon>
        <taxon>Dothideomycetidae</taxon>
        <taxon>Mycosphaerellales</taxon>
        <taxon>Mycosphaerellaceae</taxon>
        <taxon>Fulvia</taxon>
    </lineage>
</organism>
<dbReference type="RefSeq" id="XP_047768811.1">
    <property type="nucleotide sequence ID" value="XM_047912582.1"/>
</dbReference>
<dbReference type="Gene3D" id="3.80.10.10">
    <property type="entry name" value="Ribonuclease Inhibitor"/>
    <property type="match status" value="1"/>
</dbReference>
<evidence type="ECO:0000259" key="1">
    <source>
        <dbReference type="PROSITE" id="PS50181"/>
    </source>
</evidence>
<dbReference type="AlphaFoldDB" id="A0A9Q8UVZ4"/>
<dbReference type="InterPro" id="IPR032675">
    <property type="entry name" value="LRR_dom_sf"/>
</dbReference>
<evidence type="ECO:0000313" key="3">
    <source>
        <dbReference type="Proteomes" id="UP000756132"/>
    </source>
</evidence>
<dbReference type="GeneID" id="71993312"/>
<feature type="domain" description="F-box" evidence="1">
    <location>
        <begin position="6"/>
        <end position="55"/>
    </location>
</feature>
<proteinExistence type="predicted"/>
<accession>A0A9Q8UVZ4</accession>
<reference evidence="2" key="1">
    <citation type="submission" date="2021-12" db="EMBL/GenBank/DDBJ databases">
        <authorList>
            <person name="Zaccaron A."/>
            <person name="Stergiopoulos I."/>
        </authorList>
    </citation>
    <scope>NUCLEOTIDE SEQUENCE</scope>
    <source>
        <strain evidence="2">Race5_Kim</strain>
    </source>
</reference>
<dbReference type="Proteomes" id="UP000756132">
    <property type="component" value="Chromosome 12"/>
</dbReference>
<dbReference type="KEGG" id="ffu:CLAFUR5_13434"/>
<protein>
    <recommendedName>
        <fullName evidence="1">F-box domain-containing protein</fullName>
    </recommendedName>
</protein>